<dbReference type="Proteomes" id="UP000078200">
    <property type="component" value="Unassembled WGS sequence"/>
</dbReference>
<feature type="region of interest" description="Disordered" evidence="1">
    <location>
        <begin position="598"/>
        <end position="644"/>
    </location>
</feature>
<keyword evidence="2" id="KW-0812">Transmembrane</keyword>
<dbReference type="Pfam" id="PF00226">
    <property type="entry name" value="DnaJ"/>
    <property type="match status" value="1"/>
</dbReference>
<feature type="compositionally biased region" description="Low complexity" evidence="1">
    <location>
        <begin position="556"/>
        <end position="575"/>
    </location>
</feature>
<feature type="region of interest" description="Disordered" evidence="1">
    <location>
        <begin position="962"/>
        <end position="987"/>
    </location>
</feature>
<feature type="compositionally biased region" description="Polar residues" evidence="1">
    <location>
        <begin position="598"/>
        <end position="607"/>
    </location>
</feature>
<dbReference type="InterPro" id="IPR032843">
    <property type="entry name" value="Jiv"/>
</dbReference>
<dbReference type="EnsemblMetazoa" id="GAUT021148-RA">
    <property type="protein sequence ID" value="GAUT021148-PA"/>
    <property type="gene ID" value="GAUT021148"/>
</dbReference>
<name>A0A1A9UZS9_GLOAU</name>
<keyword evidence="2" id="KW-1133">Transmembrane helix</keyword>
<dbReference type="STRING" id="7395.A0A1A9UZS9"/>
<dbReference type="InterPro" id="IPR052317">
    <property type="entry name" value="Viral_replicn-host_int_reg"/>
</dbReference>
<feature type="compositionally biased region" description="Polar residues" evidence="1">
    <location>
        <begin position="624"/>
        <end position="643"/>
    </location>
</feature>
<dbReference type="PROSITE" id="PS50076">
    <property type="entry name" value="DNAJ_2"/>
    <property type="match status" value="1"/>
</dbReference>
<evidence type="ECO:0000313" key="4">
    <source>
        <dbReference type="EnsemblMetazoa" id="GAUT021148-PA"/>
    </source>
</evidence>
<feature type="compositionally biased region" description="Low complexity" evidence="1">
    <location>
        <begin position="476"/>
        <end position="515"/>
    </location>
</feature>
<dbReference type="VEuPathDB" id="VectorBase:GAUT021148"/>
<reference evidence="4" key="1">
    <citation type="submission" date="2020-05" db="UniProtKB">
        <authorList>
            <consortium name="EnsemblMetazoa"/>
        </authorList>
    </citation>
    <scope>IDENTIFICATION</scope>
    <source>
        <strain evidence="4">TTRI</strain>
    </source>
</reference>
<dbReference type="InterPro" id="IPR036869">
    <property type="entry name" value="J_dom_sf"/>
</dbReference>
<feature type="region of interest" description="Disordered" evidence="1">
    <location>
        <begin position="1"/>
        <end position="27"/>
    </location>
</feature>
<feature type="region of interest" description="Disordered" evidence="1">
    <location>
        <begin position="374"/>
        <end position="401"/>
    </location>
</feature>
<feature type="region of interest" description="Disordered" evidence="1">
    <location>
        <begin position="440"/>
        <end position="576"/>
    </location>
</feature>
<dbReference type="InterPro" id="IPR001623">
    <property type="entry name" value="DnaJ_domain"/>
</dbReference>
<evidence type="ECO:0000259" key="3">
    <source>
        <dbReference type="PROSITE" id="PS50076"/>
    </source>
</evidence>
<protein>
    <recommendedName>
        <fullName evidence="3">J domain-containing protein</fullName>
    </recommendedName>
</protein>
<dbReference type="PANTHER" id="PTHR44665">
    <property type="entry name" value="DNAJ HOMOLOG SUBFAMILY C MEMBER 14"/>
    <property type="match status" value="1"/>
</dbReference>
<dbReference type="PANTHER" id="PTHR44665:SF1">
    <property type="entry name" value="DNAJ HOMOLOG SUBFAMILY C MEMBER 14"/>
    <property type="match status" value="1"/>
</dbReference>
<organism evidence="4 5">
    <name type="scientific">Glossina austeni</name>
    <name type="common">Savannah tsetse fly</name>
    <dbReference type="NCBI Taxonomy" id="7395"/>
    <lineage>
        <taxon>Eukaryota</taxon>
        <taxon>Metazoa</taxon>
        <taxon>Ecdysozoa</taxon>
        <taxon>Arthropoda</taxon>
        <taxon>Hexapoda</taxon>
        <taxon>Insecta</taxon>
        <taxon>Pterygota</taxon>
        <taxon>Neoptera</taxon>
        <taxon>Endopterygota</taxon>
        <taxon>Diptera</taxon>
        <taxon>Brachycera</taxon>
        <taxon>Muscomorpha</taxon>
        <taxon>Hippoboscoidea</taxon>
        <taxon>Glossinidae</taxon>
        <taxon>Glossina</taxon>
    </lineage>
</organism>
<sequence>MSLPTGSDGKPGGEDYYAGNNTKPLQTCHQPPTAPALLQWSNHLMGGHHTFLQQHQQHLYNMQAQAAYATAPSAGGQQETYSVLRMGNGNFLKIYHCPENTIGPMSVEAPFTLSANSYNQHQPPHLQTTYQHHFPQHTASQQQHTVASTTTGAPQMFNSYELFSSNTLTQLPTPEVTPLLVLGPSANDNNQNSSKNPTQTKVSMTINNGNAVSEATSNANAATMIINNLVSNWSPNLTGGVYTQFGSQANQLQDEIILHSKPQQATLQQSIPLNDENEDKYITTATALNQFEENAEKEPNSDVVPPQHTDQIFSKDGIATASANATIATPSDLAANSAPANCLLKEETPQAPKKRIVAEVKPMRMTYSDVLSKLNNQQEQKQSTSFQNQSNIQNNRGNQKTINANANTTSLISNTNNNNNNNGLSNRRSLDEITLQMRSVKKSPIHENKENVQNTSTQSIANNKTVVNKRSSVMINSNSNSNSNSNNGNGNGNNANSTTATAKQQQTQKIQNNKTGSANTDISTRKRPTNVKRFNDTDLENSYNGVKINEARKSSKSISPSTASNNTASAGNANPLYGRKATKSFNLIGNSYQTNITTNQQQRSRFQSHSNASYSYSSTKRGRNNSSNFVPSNGNSSPYSQSGADHKRNYEFAKRFLQAWYIFTMKILTWLFYLIYDIVVLGCSILYEHLLINYESGRLYIQQLHRELKQNSNKPSIWIKNRYRRFDARFSKTSKWAFWRRLYKKKPPESLNETFKDGRLPQTGEEAMYSLLNCKGKDAYSILGVPPNCSQEQIRKHYKKIAVLVHPDKNKQPGAEEAFKVLQRAFELIGEPENRLSYDQSLAEALHAEKAWTELHDLLSQLQTKITEAANTIRCSTCGLRHPRKLADRPHYAARECASCKIKHSAREGDIWAETSMMGLRWKYLALMEGKVYDITEWANFNPLDRKYSEASLHEFLDNLYSGQHPHHQSSNNTTHATSTRRRNRRN</sequence>
<dbReference type="Gene3D" id="1.10.287.110">
    <property type="entry name" value="DnaJ domain"/>
    <property type="match status" value="1"/>
</dbReference>
<evidence type="ECO:0000313" key="5">
    <source>
        <dbReference type="Proteomes" id="UP000078200"/>
    </source>
</evidence>
<dbReference type="PRINTS" id="PR00625">
    <property type="entry name" value="JDOMAIN"/>
</dbReference>
<proteinExistence type="predicted"/>
<dbReference type="SUPFAM" id="SSF46565">
    <property type="entry name" value="Chaperone J-domain"/>
    <property type="match status" value="1"/>
</dbReference>
<keyword evidence="5" id="KW-1185">Reference proteome</keyword>
<dbReference type="Pfam" id="PF14901">
    <property type="entry name" value="Jiv90"/>
    <property type="match status" value="1"/>
</dbReference>
<dbReference type="SMART" id="SM00271">
    <property type="entry name" value="DnaJ"/>
    <property type="match status" value="1"/>
</dbReference>
<accession>A0A1A9UZS9</accession>
<evidence type="ECO:0000256" key="1">
    <source>
        <dbReference type="SAM" id="MobiDB-lite"/>
    </source>
</evidence>
<feature type="compositionally biased region" description="Polar residues" evidence="1">
    <location>
        <begin position="451"/>
        <end position="475"/>
    </location>
</feature>
<dbReference type="CDD" id="cd06257">
    <property type="entry name" value="DnaJ"/>
    <property type="match status" value="1"/>
</dbReference>
<evidence type="ECO:0000256" key="2">
    <source>
        <dbReference type="SAM" id="Phobius"/>
    </source>
</evidence>
<keyword evidence="2" id="KW-0472">Membrane</keyword>
<feature type="domain" description="J" evidence="3">
    <location>
        <begin position="778"/>
        <end position="842"/>
    </location>
</feature>
<feature type="compositionally biased region" description="Polar residues" evidence="1">
    <location>
        <begin position="969"/>
        <end position="978"/>
    </location>
</feature>
<dbReference type="AlphaFoldDB" id="A0A1A9UZS9"/>
<feature type="compositionally biased region" description="Low complexity" evidence="1">
    <location>
        <begin position="608"/>
        <end position="618"/>
    </location>
</feature>
<feature type="transmembrane region" description="Helical" evidence="2">
    <location>
        <begin position="667"/>
        <end position="687"/>
    </location>
</feature>